<keyword evidence="2" id="KW-1133">Transmembrane helix</keyword>
<keyword evidence="2" id="KW-0812">Transmembrane</keyword>
<dbReference type="EMBL" id="CAFBMK010000118">
    <property type="protein sequence ID" value="CAB4923333.1"/>
    <property type="molecule type" value="Genomic_DNA"/>
</dbReference>
<feature type="transmembrane region" description="Helical" evidence="2">
    <location>
        <begin position="37"/>
        <end position="56"/>
    </location>
</feature>
<keyword evidence="2" id="KW-0472">Membrane</keyword>
<sequence length="139" mass="14895">MERESTTPGQAIGWAFGLAGFVVSVLVGRLIDAGVGYVLFMVVLWAGLGALFAFLVERSAVEEHDRAEELRHTRLATLAPAPEPARERETPEDRRARREAARRAADELAAAQARRADGTDPRPVVPVTDGAASPDHAAA</sequence>
<accession>A0A6J7HX18</accession>
<evidence type="ECO:0000256" key="2">
    <source>
        <dbReference type="SAM" id="Phobius"/>
    </source>
</evidence>
<reference evidence="3" key="1">
    <citation type="submission" date="2020-05" db="EMBL/GenBank/DDBJ databases">
        <authorList>
            <person name="Chiriac C."/>
            <person name="Salcher M."/>
            <person name="Ghai R."/>
            <person name="Kavagutti S V."/>
        </authorList>
    </citation>
    <scope>NUCLEOTIDE SEQUENCE</scope>
</reference>
<protein>
    <submittedName>
        <fullName evidence="3">Unannotated protein</fullName>
    </submittedName>
</protein>
<feature type="transmembrane region" description="Helical" evidence="2">
    <location>
        <begin position="12"/>
        <end position="31"/>
    </location>
</feature>
<name>A0A6J7HX18_9ZZZZ</name>
<organism evidence="3">
    <name type="scientific">freshwater metagenome</name>
    <dbReference type="NCBI Taxonomy" id="449393"/>
    <lineage>
        <taxon>unclassified sequences</taxon>
        <taxon>metagenomes</taxon>
        <taxon>ecological metagenomes</taxon>
    </lineage>
</organism>
<evidence type="ECO:0000313" key="3">
    <source>
        <dbReference type="EMBL" id="CAB4923333.1"/>
    </source>
</evidence>
<dbReference type="AlphaFoldDB" id="A0A6J7HX18"/>
<gene>
    <name evidence="3" type="ORF">UFOPK3564_01964</name>
</gene>
<evidence type="ECO:0000256" key="1">
    <source>
        <dbReference type="SAM" id="MobiDB-lite"/>
    </source>
</evidence>
<feature type="compositionally biased region" description="Basic and acidic residues" evidence="1">
    <location>
        <begin position="84"/>
        <end position="106"/>
    </location>
</feature>
<feature type="region of interest" description="Disordered" evidence="1">
    <location>
        <begin position="66"/>
        <end position="139"/>
    </location>
</feature>
<proteinExistence type="predicted"/>